<evidence type="ECO:0000313" key="2">
    <source>
        <dbReference type="Proteomes" id="UP000603865"/>
    </source>
</evidence>
<reference evidence="1" key="2">
    <citation type="submission" date="2020-09" db="EMBL/GenBank/DDBJ databases">
        <authorList>
            <person name="Sun Q."/>
            <person name="Ohkuma M."/>
        </authorList>
    </citation>
    <scope>NUCLEOTIDE SEQUENCE</scope>
    <source>
        <strain evidence="1">JCM 31311</strain>
    </source>
</reference>
<dbReference type="Proteomes" id="UP000603865">
    <property type="component" value="Unassembled WGS sequence"/>
</dbReference>
<gene>
    <name evidence="1" type="ORF">GCM10008957_30940</name>
</gene>
<keyword evidence="2" id="KW-1185">Reference proteome</keyword>
<name>A0A918F7D1_9DEIO</name>
<proteinExistence type="predicted"/>
<dbReference type="RefSeq" id="WP_229776105.1">
    <property type="nucleotide sequence ID" value="NZ_BMQL01000018.1"/>
</dbReference>
<evidence type="ECO:0000313" key="1">
    <source>
        <dbReference type="EMBL" id="GGR16011.1"/>
    </source>
</evidence>
<organism evidence="1 2">
    <name type="scientific">Deinococcus ruber</name>
    <dbReference type="NCBI Taxonomy" id="1848197"/>
    <lineage>
        <taxon>Bacteria</taxon>
        <taxon>Thermotogati</taxon>
        <taxon>Deinococcota</taxon>
        <taxon>Deinococci</taxon>
        <taxon>Deinococcales</taxon>
        <taxon>Deinococcaceae</taxon>
        <taxon>Deinococcus</taxon>
    </lineage>
</organism>
<evidence type="ECO:0008006" key="3">
    <source>
        <dbReference type="Google" id="ProtNLM"/>
    </source>
</evidence>
<reference evidence="1" key="1">
    <citation type="journal article" date="2014" name="Int. J. Syst. Evol. Microbiol.">
        <title>Complete genome sequence of Corynebacterium casei LMG S-19264T (=DSM 44701T), isolated from a smear-ripened cheese.</title>
        <authorList>
            <consortium name="US DOE Joint Genome Institute (JGI-PGF)"/>
            <person name="Walter F."/>
            <person name="Albersmeier A."/>
            <person name="Kalinowski J."/>
            <person name="Ruckert C."/>
        </authorList>
    </citation>
    <scope>NUCLEOTIDE SEQUENCE</scope>
    <source>
        <strain evidence="1">JCM 31311</strain>
    </source>
</reference>
<comment type="caution">
    <text evidence="1">The sequence shown here is derived from an EMBL/GenBank/DDBJ whole genome shotgun (WGS) entry which is preliminary data.</text>
</comment>
<dbReference type="EMBL" id="BMQL01000018">
    <property type="protein sequence ID" value="GGR16011.1"/>
    <property type="molecule type" value="Genomic_DNA"/>
</dbReference>
<sequence length="49" mass="5665">MLWFREHAVKGELDPSCLATHRLSVEDGPRAYDMFKNKEDGMVRAVFIP</sequence>
<protein>
    <recommendedName>
        <fullName evidence="3">Glutathione-dependent formaldehyde dehydrogenase</fullName>
    </recommendedName>
</protein>
<accession>A0A918F7D1</accession>
<dbReference type="AlphaFoldDB" id="A0A918F7D1"/>